<sequence length="329" mass="34769">MTLLTPHLILVALAALWTLIAATVLLILLSHALRRGRSRHREELDRRARPLVVRFALAEEDDPALEGTLARASGAFGDRVDERLLSVLETLRGDSRERIVALLVDRGHPPRLRRRARSRRTTVRAAALRRLGQLALPTDEDLIRGATADPSPVVAAIAIRAAASYPGRASVAAALERLRGRGEVPALVVVTSLIAQGAASADALAAIREGLVDPSSRVRAACAQTLGELTSTADAAALGRLLRRDPTPGVQLAAATALERVGRASAVPALLDGTRSPWGPVRTHSLLALLALPREVTAAALAEVARRPDPLLTPLLAAQPAPPSPEAHP</sequence>
<protein>
    <submittedName>
        <fullName evidence="2">HEAT repeat domain-containing protein</fullName>
    </submittedName>
</protein>
<dbReference type="EMBL" id="JBHUFL010000002">
    <property type="protein sequence ID" value="MFD1835202.1"/>
    <property type="molecule type" value="Genomic_DNA"/>
</dbReference>
<keyword evidence="1" id="KW-0812">Transmembrane</keyword>
<keyword evidence="1" id="KW-1133">Transmembrane helix</keyword>
<organism evidence="2 3">
    <name type="scientific">Brachybacterium rhamnosum</name>
    <dbReference type="NCBI Taxonomy" id="173361"/>
    <lineage>
        <taxon>Bacteria</taxon>
        <taxon>Bacillati</taxon>
        <taxon>Actinomycetota</taxon>
        <taxon>Actinomycetes</taxon>
        <taxon>Micrococcales</taxon>
        <taxon>Dermabacteraceae</taxon>
        <taxon>Brachybacterium</taxon>
    </lineage>
</organism>
<feature type="transmembrane region" description="Helical" evidence="1">
    <location>
        <begin position="6"/>
        <end position="29"/>
    </location>
</feature>
<accession>A0ABW4PY81</accession>
<dbReference type="InterPro" id="IPR004155">
    <property type="entry name" value="PBS_lyase_HEAT"/>
</dbReference>
<comment type="caution">
    <text evidence="2">The sequence shown here is derived from an EMBL/GenBank/DDBJ whole genome shotgun (WGS) entry which is preliminary data.</text>
</comment>
<dbReference type="Pfam" id="PF13646">
    <property type="entry name" value="HEAT_2"/>
    <property type="match status" value="1"/>
</dbReference>
<proteinExistence type="predicted"/>
<dbReference type="Gene3D" id="1.25.10.10">
    <property type="entry name" value="Leucine-rich Repeat Variant"/>
    <property type="match status" value="2"/>
</dbReference>
<dbReference type="InterPro" id="IPR016024">
    <property type="entry name" value="ARM-type_fold"/>
</dbReference>
<gene>
    <name evidence="2" type="ORF">ACFSDA_08930</name>
</gene>
<keyword evidence="3" id="KW-1185">Reference proteome</keyword>
<dbReference type="InterPro" id="IPR011989">
    <property type="entry name" value="ARM-like"/>
</dbReference>
<reference evidence="3" key="1">
    <citation type="journal article" date="2019" name="Int. J. Syst. Evol. Microbiol.">
        <title>The Global Catalogue of Microorganisms (GCM) 10K type strain sequencing project: providing services to taxonomists for standard genome sequencing and annotation.</title>
        <authorList>
            <consortium name="The Broad Institute Genomics Platform"/>
            <consortium name="The Broad Institute Genome Sequencing Center for Infectious Disease"/>
            <person name="Wu L."/>
            <person name="Ma J."/>
        </authorList>
    </citation>
    <scope>NUCLEOTIDE SEQUENCE [LARGE SCALE GENOMIC DNA]</scope>
    <source>
        <strain evidence="3">JCM 11650</strain>
    </source>
</reference>
<dbReference type="Proteomes" id="UP001597280">
    <property type="component" value="Unassembled WGS sequence"/>
</dbReference>
<evidence type="ECO:0000313" key="3">
    <source>
        <dbReference type="Proteomes" id="UP001597280"/>
    </source>
</evidence>
<evidence type="ECO:0000256" key="1">
    <source>
        <dbReference type="SAM" id="Phobius"/>
    </source>
</evidence>
<name>A0ABW4PY81_9MICO</name>
<evidence type="ECO:0000313" key="2">
    <source>
        <dbReference type="EMBL" id="MFD1835202.1"/>
    </source>
</evidence>
<dbReference type="SUPFAM" id="SSF48371">
    <property type="entry name" value="ARM repeat"/>
    <property type="match status" value="1"/>
</dbReference>
<dbReference type="SMART" id="SM00567">
    <property type="entry name" value="EZ_HEAT"/>
    <property type="match status" value="3"/>
</dbReference>
<dbReference type="RefSeq" id="WP_137769932.1">
    <property type="nucleotide sequence ID" value="NZ_BAAAIS010000002.1"/>
</dbReference>
<keyword evidence="1" id="KW-0472">Membrane</keyword>